<feature type="transmembrane region" description="Helical" evidence="1">
    <location>
        <begin position="50"/>
        <end position="69"/>
    </location>
</feature>
<sequence>MGYNSTQDYLKLLAHLAVNEVVTHDTLSSLMGYVKPIYRSDLENLYSKPMLWIGMYIALASLCCILAMMADLVHGIKTRKLWFPCKYFHVNAASLTVIAVAMKLPVDLSGSMPGDVDQLGKLGSMAFMCTMMANLLPCLATMNSNELLTNITALGLLVITMVVNVCIQIETGVISYKEDARLLQTVAKKFDIKSLGVNKNRNTRLATTYVIFLLWLLIIHVSSCLAILKSKKIMESKYQQGHEIASKDVQQSKGEILTVDKLHKHVSNYWIMSGSGSPQFILACSVTTAASGVICVTTAILHIVTVSTSISSMLNEYHKSNYKTISDMLKEKYDSDYKWSMVVILIVQFFGVIIGTLAPLCRCFATLSFKESNKSILNHMKVYIIESYWTQKLYDWKQGSIRFRSHKLKVVINTLKNQILNFCIEFQIGVVVVCKTLALIPYFFVICFLHCAHCMKWLLPFVFRSSEERGENLEQSQYVLQLGDEMELAKRTLEGLLKSRDRVIQKGGDKRPDNLRILIEEKSTEGFKGVKSFDNGHYVPYLPLKVEYQDCWSLPVVTLTTIAINLPNIQKTEVENLLKRVREGLEYVTLVEENLNTTKDHVSIQKTAETLWQEVDVSHTWLGNKWQEIACDDTSASQTDTTLQIVQSFFKKAKNKIKELESMDNIRDPNSNSNHTIICAYSMCRVTKTIMDEKESLSNTLFDKLSSNIADIMAACLTNLPQVIAMKCHTSAIEKRQACVQAAAQLLGETTEIINIVQGRYSSNMNPDDLPFIDKWRAYLSDP</sequence>
<dbReference type="AlphaFoldDB" id="A0A5N6LPP6"/>
<feature type="transmembrane region" description="Helical" evidence="1">
    <location>
        <begin position="122"/>
        <end position="142"/>
    </location>
</feature>
<feature type="transmembrane region" description="Helical" evidence="1">
    <location>
        <begin position="339"/>
        <end position="365"/>
    </location>
</feature>
<keyword evidence="1" id="KW-1133">Transmembrane helix</keyword>
<comment type="caution">
    <text evidence="2">The sequence shown here is derived from an EMBL/GenBank/DDBJ whole genome shotgun (WGS) entry which is preliminary data.</text>
</comment>
<organism evidence="2 3">
    <name type="scientific">Mikania micrantha</name>
    <name type="common">bitter vine</name>
    <dbReference type="NCBI Taxonomy" id="192012"/>
    <lineage>
        <taxon>Eukaryota</taxon>
        <taxon>Viridiplantae</taxon>
        <taxon>Streptophyta</taxon>
        <taxon>Embryophyta</taxon>
        <taxon>Tracheophyta</taxon>
        <taxon>Spermatophyta</taxon>
        <taxon>Magnoliopsida</taxon>
        <taxon>eudicotyledons</taxon>
        <taxon>Gunneridae</taxon>
        <taxon>Pentapetalae</taxon>
        <taxon>asterids</taxon>
        <taxon>campanulids</taxon>
        <taxon>Asterales</taxon>
        <taxon>Asteraceae</taxon>
        <taxon>Asteroideae</taxon>
        <taxon>Heliantheae alliance</taxon>
        <taxon>Eupatorieae</taxon>
        <taxon>Mikania</taxon>
    </lineage>
</organism>
<keyword evidence="1" id="KW-0812">Transmembrane</keyword>
<proteinExistence type="predicted"/>
<evidence type="ECO:0000256" key="1">
    <source>
        <dbReference type="SAM" id="Phobius"/>
    </source>
</evidence>
<feature type="transmembrane region" description="Helical" evidence="1">
    <location>
        <begin position="209"/>
        <end position="228"/>
    </location>
</feature>
<keyword evidence="3" id="KW-1185">Reference proteome</keyword>
<evidence type="ECO:0000313" key="2">
    <source>
        <dbReference type="EMBL" id="KAD2393841.1"/>
    </source>
</evidence>
<feature type="transmembrane region" description="Helical" evidence="1">
    <location>
        <begin position="154"/>
        <end position="176"/>
    </location>
</feature>
<name>A0A5N6LPP6_9ASTR</name>
<dbReference type="EMBL" id="SZYD01000019">
    <property type="protein sequence ID" value="KAD2393841.1"/>
    <property type="molecule type" value="Genomic_DNA"/>
</dbReference>
<feature type="transmembrane region" description="Helical" evidence="1">
    <location>
        <begin position="419"/>
        <end position="444"/>
    </location>
</feature>
<keyword evidence="1" id="KW-0472">Membrane</keyword>
<accession>A0A5N6LPP6</accession>
<dbReference type="Proteomes" id="UP000326396">
    <property type="component" value="Linkage Group LG9"/>
</dbReference>
<evidence type="ECO:0000313" key="3">
    <source>
        <dbReference type="Proteomes" id="UP000326396"/>
    </source>
</evidence>
<protein>
    <submittedName>
        <fullName evidence="2">Uncharacterized protein</fullName>
    </submittedName>
</protein>
<dbReference type="PANTHER" id="PTHR35307">
    <property type="entry name" value="PROTEIN, PUTATIVE-RELATED"/>
    <property type="match status" value="1"/>
</dbReference>
<dbReference type="OrthoDB" id="1915303at2759"/>
<dbReference type="PANTHER" id="PTHR35307:SF6">
    <property type="entry name" value="TRANSMEMBRANE PROTEIN"/>
    <property type="match status" value="1"/>
</dbReference>
<feature type="transmembrane region" description="Helical" evidence="1">
    <location>
        <begin position="280"/>
        <end position="304"/>
    </location>
</feature>
<reference evidence="2 3" key="1">
    <citation type="submission" date="2019-05" db="EMBL/GenBank/DDBJ databases">
        <title>Mikania micrantha, genome provides insights into the molecular mechanism of rapid growth.</title>
        <authorList>
            <person name="Liu B."/>
        </authorList>
    </citation>
    <scope>NUCLEOTIDE SEQUENCE [LARGE SCALE GENOMIC DNA]</scope>
    <source>
        <strain evidence="2">NLD-2019</strain>
        <tissue evidence="2">Leaf</tissue>
    </source>
</reference>
<feature type="transmembrane region" description="Helical" evidence="1">
    <location>
        <begin position="81"/>
        <end position="102"/>
    </location>
</feature>
<gene>
    <name evidence="2" type="ORF">E3N88_40818</name>
</gene>